<keyword evidence="1" id="KW-0472">Membrane</keyword>
<gene>
    <name evidence="2" type="ORF">ONB1V03_LOCUS14224</name>
</gene>
<dbReference type="EMBL" id="CAJPVJ010013283">
    <property type="protein sequence ID" value="CAG2174784.1"/>
    <property type="molecule type" value="Genomic_DNA"/>
</dbReference>
<evidence type="ECO:0000313" key="2">
    <source>
        <dbReference type="EMBL" id="CAD7657598.1"/>
    </source>
</evidence>
<keyword evidence="1" id="KW-1133">Transmembrane helix</keyword>
<dbReference type="EMBL" id="OC928108">
    <property type="protein sequence ID" value="CAD7657598.1"/>
    <property type="molecule type" value="Genomic_DNA"/>
</dbReference>
<dbReference type="AlphaFoldDB" id="A0A7R9QUF6"/>
<sequence length="172" mass="19307">MADGRVAFMGSIGEAKDFFSSQGLGICDNFLERSVNTINPGYNVDNMFALNLSTLGSGYRAGYWQQLVTCLAVFVGVLYYGQGYDYSNVDNIKGALNVIVLQTIMTQPLVALTTLIGEEALLCREHHNRTYAMFPYMLATIITQVQFNYFDQQTDQLYTIGVYSILFRNKII</sequence>
<evidence type="ECO:0000256" key="1">
    <source>
        <dbReference type="SAM" id="Phobius"/>
    </source>
</evidence>
<name>A0A7R9QUF6_9ACAR</name>
<dbReference type="Proteomes" id="UP000728032">
    <property type="component" value="Unassembled WGS sequence"/>
</dbReference>
<keyword evidence="3" id="KW-1185">Reference proteome</keyword>
<evidence type="ECO:0000313" key="3">
    <source>
        <dbReference type="Proteomes" id="UP000728032"/>
    </source>
</evidence>
<accession>A0A7R9QUF6</accession>
<feature type="transmembrane region" description="Helical" evidence="1">
    <location>
        <begin position="63"/>
        <end position="81"/>
    </location>
</feature>
<organism evidence="2">
    <name type="scientific">Oppiella nova</name>
    <dbReference type="NCBI Taxonomy" id="334625"/>
    <lineage>
        <taxon>Eukaryota</taxon>
        <taxon>Metazoa</taxon>
        <taxon>Ecdysozoa</taxon>
        <taxon>Arthropoda</taxon>
        <taxon>Chelicerata</taxon>
        <taxon>Arachnida</taxon>
        <taxon>Acari</taxon>
        <taxon>Acariformes</taxon>
        <taxon>Sarcoptiformes</taxon>
        <taxon>Oribatida</taxon>
        <taxon>Brachypylina</taxon>
        <taxon>Oppioidea</taxon>
        <taxon>Oppiidae</taxon>
        <taxon>Oppiella</taxon>
    </lineage>
</organism>
<keyword evidence="1" id="KW-0812">Transmembrane</keyword>
<reference evidence="2" key="1">
    <citation type="submission" date="2020-11" db="EMBL/GenBank/DDBJ databases">
        <authorList>
            <person name="Tran Van P."/>
        </authorList>
    </citation>
    <scope>NUCLEOTIDE SEQUENCE</scope>
</reference>
<proteinExistence type="predicted"/>
<protein>
    <submittedName>
        <fullName evidence="2">Uncharacterized protein</fullName>
    </submittedName>
</protein>